<dbReference type="WBParaSite" id="JU765_v2.g13060.t1">
    <property type="protein sequence ID" value="JU765_v2.g13060.t1"/>
    <property type="gene ID" value="JU765_v2.g13060"/>
</dbReference>
<protein>
    <submittedName>
        <fullName evidence="2">Uncharacterized protein</fullName>
    </submittedName>
</protein>
<sequence length="135" mass="15071">MFIAKLNKNGSVSNNIEENNNCLLKKGKGKNSKTLTTWASYIFIIAAIVITFSVAFAVGFVVNAVGVQQQTPENRNGTAKIISPARYQFYSKRSMAIIQQVRNFLKKTAINVSTTVSPDAHKTRYLHSRLFQKSK</sequence>
<proteinExistence type="predicted"/>
<reference evidence="2" key="1">
    <citation type="submission" date="2022-11" db="UniProtKB">
        <authorList>
            <consortium name="WormBaseParasite"/>
        </authorList>
    </citation>
    <scope>IDENTIFICATION</scope>
</reference>
<name>A0AC34Q5C8_9BILA</name>
<evidence type="ECO:0000313" key="2">
    <source>
        <dbReference type="WBParaSite" id="JU765_v2.g13060.t1"/>
    </source>
</evidence>
<evidence type="ECO:0000313" key="1">
    <source>
        <dbReference type="Proteomes" id="UP000887576"/>
    </source>
</evidence>
<organism evidence="1 2">
    <name type="scientific">Panagrolaimus sp. JU765</name>
    <dbReference type="NCBI Taxonomy" id="591449"/>
    <lineage>
        <taxon>Eukaryota</taxon>
        <taxon>Metazoa</taxon>
        <taxon>Ecdysozoa</taxon>
        <taxon>Nematoda</taxon>
        <taxon>Chromadorea</taxon>
        <taxon>Rhabditida</taxon>
        <taxon>Tylenchina</taxon>
        <taxon>Panagrolaimomorpha</taxon>
        <taxon>Panagrolaimoidea</taxon>
        <taxon>Panagrolaimidae</taxon>
        <taxon>Panagrolaimus</taxon>
    </lineage>
</organism>
<dbReference type="Proteomes" id="UP000887576">
    <property type="component" value="Unplaced"/>
</dbReference>
<accession>A0AC34Q5C8</accession>